<name>A0AB33A8C3_9MYCO</name>
<dbReference type="InterPro" id="IPR050177">
    <property type="entry name" value="Lipid_A_modif_metabolic_enz"/>
</dbReference>
<evidence type="ECO:0000313" key="2">
    <source>
        <dbReference type="EMBL" id="AGM27946.1"/>
    </source>
</evidence>
<protein>
    <submittedName>
        <fullName evidence="2">dTDP-glucose-4,6-dehydratase-related protein</fullName>
    </submittedName>
</protein>
<dbReference type="InterPro" id="IPR001509">
    <property type="entry name" value="Epimerase_deHydtase"/>
</dbReference>
<dbReference type="PANTHER" id="PTHR43245">
    <property type="entry name" value="BIFUNCTIONAL POLYMYXIN RESISTANCE PROTEIN ARNA"/>
    <property type="match status" value="1"/>
</dbReference>
<evidence type="ECO:0000313" key="3">
    <source>
        <dbReference type="Proteomes" id="UP000013961"/>
    </source>
</evidence>
<dbReference type="InterPro" id="IPR036291">
    <property type="entry name" value="NAD(P)-bd_dom_sf"/>
</dbReference>
<reference evidence="2 3" key="1">
    <citation type="journal article" date="2013" name="Genome Announc.">
        <title>Complete Genome Sequence of Mycobacterium massiliense Clinical Strain Asan 50594, Belonging to the Type II Genotype.</title>
        <authorList>
            <person name="Kim B.J."/>
            <person name="Kim B.R."/>
            <person name="Hong S.H."/>
            <person name="Seok S.H."/>
            <person name="Kook Y.H."/>
            <person name="Kim B.J."/>
        </authorList>
    </citation>
    <scope>NUCLEOTIDE SEQUENCE [LARGE SCALE GENOMIC DNA]</scope>
    <source>
        <strain evidence="2 3">50594</strain>
    </source>
</reference>
<proteinExistence type="predicted"/>
<dbReference type="Proteomes" id="UP000013961">
    <property type="component" value="Chromosome"/>
</dbReference>
<dbReference type="SUPFAM" id="SSF51735">
    <property type="entry name" value="NAD(P)-binding Rossmann-fold domains"/>
    <property type="match status" value="1"/>
</dbReference>
<gene>
    <name evidence="2" type="ORF">MASS_1344</name>
</gene>
<dbReference type="AlphaFoldDB" id="A0AB33A8C3"/>
<sequence length="355" mass="38837">MKLLRDMHRFPATASHSASEMTCGPRQYGHMSERRFLVTGSSGHLGEALVRTLRRDGVDVVGIDIAAGPATDIVGSIADRGLVAEAMSGMTSVLHTATLHKPHIGSHPRADFVETNIEGTLSLLEAAVTAGVRSFVYTSTTSAFGHALVGAREAAWITEAVASVPKNIYGATKTAAEDITHVVHQDSGLPVIVLRTSRFFPEQDDNDQVRNHYRDGNVKANEYLYRRVDLADVVDAHLLAAERGPEIGWAKYVVSATTPFSPDDAAQLRTDPGAVVARYFPDQPGLYAARGWSMFPTIDRVYVNARARDDLGWQPRYDYRRILDCLAAEQDFRSPLAREIGAKGYHDEPTGVYTT</sequence>
<accession>A0AB33A8C3</accession>
<dbReference type="CDD" id="cd08946">
    <property type="entry name" value="SDR_e"/>
    <property type="match status" value="1"/>
</dbReference>
<dbReference type="KEGG" id="mabb:MASS_1344"/>
<feature type="domain" description="NAD-dependent epimerase/dehydratase" evidence="1">
    <location>
        <begin position="37"/>
        <end position="210"/>
    </location>
</feature>
<dbReference type="Gene3D" id="3.40.50.720">
    <property type="entry name" value="NAD(P)-binding Rossmann-like Domain"/>
    <property type="match status" value="1"/>
</dbReference>
<dbReference type="Pfam" id="PF01370">
    <property type="entry name" value="Epimerase"/>
    <property type="match status" value="1"/>
</dbReference>
<dbReference type="EMBL" id="CP004374">
    <property type="protein sequence ID" value="AGM27946.1"/>
    <property type="molecule type" value="Genomic_DNA"/>
</dbReference>
<dbReference type="PANTHER" id="PTHR43245:SF54">
    <property type="entry name" value="BLL0593 PROTEIN"/>
    <property type="match status" value="1"/>
</dbReference>
<organism evidence="2 3">
    <name type="scientific">Mycobacteroides abscessus subsp. bolletii 50594</name>
    <dbReference type="NCBI Taxonomy" id="1303024"/>
    <lineage>
        <taxon>Bacteria</taxon>
        <taxon>Bacillati</taxon>
        <taxon>Actinomycetota</taxon>
        <taxon>Actinomycetes</taxon>
        <taxon>Mycobacteriales</taxon>
        <taxon>Mycobacteriaceae</taxon>
        <taxon>Mycobacteroides</taxon>
        <taxon>Mycobacteroides abscessus</taxon>
    </lineage>
</organism>
<evidence type="ECO:0000259" key="1">
    <source>
        <dbReference type="Pfam" id="PF01370"/>
    </source>
</evidence>